<evidence type="ECO:0000313" key="2">
    <source>
        <dbReference type="EMBL" id="GAU96562.1"/>
    </source>
</evidence>
<dbReference type="SUPFAM" id="SSF81321">
    <property type="entry name" value="Family A G protein-coupled receptor-like"/>
    <property type="match status" value="1"/>
</dbReference>
<protein>
    <recommendedName>
        <fullName evidence="4">G-protein coupled receptors family 1 profile domain-containing protein</fullName>
    </recommendedName>
</protein>
<accession>A0A1D1V926</accession>
<organism evidence="2 3">
    <name type="scientific">Ramazzottius varieornatus</name>
    <name type="common">Water bear</name>
    <name type="synonym">Tardigrade</name>
    <dbReference type="NCBI Taxonomy" id="947166"/>
    <lineage>
        <taxon>Eukaryota</taxon>
        <taxon>Metazoa</taxon>
        <taxon>Ecdysozoa</taxon>
        <taxon>Tardigrada</taxon>
        <taxon>Eutardigrada</taxon>
        <taxon>Parachela</taxon>
        <taxon>Hypsibioidea</taxon>
        <taxon>Ramazzottiidae</taxon>
        <taxon>Ramazzottius</taxon>
    </lineage>
</organism>
<dbReference type="Proteomes" id="UP000186922">
    <property type="component" value="Unassembled WGS sequence"/>
</dbReference>
<evidence type="ECO:0000256" key="1">
    <source>
        <dbReference type="SAM" id="Phobius"/>
    </source>
</evidence>
<keyword evidence="1" id="KW-0472">Membrane</keyword>
<proteinExistence type="predicted"/>
<dbReference type="OrthoDB" id="10011262at2759"/>
<dbReference type="Gene3D" id="1.20.1070.10">
    <property type="entry name" value="Rhodopsin 7-helix transmembrane proteins"/>
    <property type="match status" value="1"/>
</dbReference>
<dbReference type="PANTHER" id="PTHR46641">
    <property type="entry name" value="FMRFAMIDE RECEPTOR-RELATED"/>
    <property type="match status" value="1"/>
</dbReference>
<keyword evidence="1" id="KW-0812">Transmembrane</keyword>
<dbReference type="EMBL" id="BDGG01000003">
    <property type="protein sequence ID" value="GAU96562.1"/>
    <property type="molecule type" value="Genomic_DNA"/>
</dbReference>
<sequence>MSRGVTFGGLAGPNLKEWIILEDDCNRVYNHSHNDKFASEVAQLVPVVFIPVLICLCTLGNILNIIVLCRYCRTGAKQVFLLALAISDMMVMWSVLVLYLNRYPDLLGLDLAKESSLVGSFGAFTWLHYTFGHMSDV</sequence>
<keyword evidence="3" id="KW-1185">Reference proteome</keyword>
<evidence type="ECO:0000313" key="3">
    <source>
        <dbReference type="Proteomes" id="UP000186922"/>
    </source>
</evidence>
<dbReference type="PANTHER" id="PTHR46641:SF2">
    <property type="entry name" value="FMRFAMIDE RECEPTOR"/>
    <property type="match status" value="1"/>
</dbReference>
<keyword evidence="1" id="KW-1133">Transmembrane helix</keyword>
<dbReference type="AlphaFoldDB" id="A0A1D1V926"/>
<feature type="transmembrane region" description="Helical" evidence="1">
    <location>
        <begin position="44"/>
        <end position="67"/>
    </location>
</feature>
<name>A0A1D1V926_RAMVA</name>
<feature type="transmembrane region" description="Helical" evidence="1">
    <location>
        <begin position="79"/>
        <end position="100"/>
    </location>
</feature>
<evidence type="ECO:0008006" key="4">
    <source>
        <dbReference type="Google" id="ProtNLM"/>
    </source>
</evidence>
<reference evidence="2 3" key="1">
    <citation type="journal article" date="2016" name="Nat. Commun.">
        <title>Extremotolerant tardigrade genome and improved radiotolerance of human cultured cells by tardigrade-unique protein.</title>
        <authorList>
            <person name="Hashimoto T."/>
            <person name="Horikawa D.D."/>
            <person name="Saito Y."/>
            <person name="Kuwahara H."/>
            <person name="Kozuka-Hata H."/>
            <person name="Shin-I T."/>
            <person name="Minakuchi Y."/>
            <person name="Ohishi K."/>
            <person name="Motoyama A."/>
            <person name="Aizu T."/>
            <person name="Enomoto A."/>
            <person name="Kondo K."/>
            <person name="Tanaka S."/>
            <person name="Hara Y."/>
            <person name="Koshikawa S."/>
            <person name="Sagara H."/>
            <person name="Miura T."/>
            <person name="Yokobori S."/>
            <person name="Miyagawa K."/>
            <person name="Suzuki Y."/>
            <person name="Kubo T."/>
            <person name="Oyama M."/>
            <person name="Kohara Y."/>
            <person name="Fujiyama A."/>
            <person name="Arakawa K."/>
            <person name="Katayama T."/>
            <person name="Toyoda A."/>
            <person name="Kunieda T."/>
        </authorList>
    </citation>
    <scope>NUCLEOTIDE SEQUENCE [LARGE SCALE GENOMIC DNA]</scope>
    <source>
        <strain evidence="2 3">YOKOZUNA-1</strain>
    </source>
</reference>
<comment type="caution">
    <text evidence="2">The sequence shown here is derived from an EMBL/GenBank/DDBJ whole genome shotgun (WGS) entry which is preliminary data.</text>
</comment>
<dbReference type="InterPro" id="IPR052954">
    <property type="entry name" value="GPCR-Ligand_Int"/>
</dbReference>
<gene>
    <name evidence="2" type="primary">RvY_07992-1</name>
    <name evidence="2" type="synonym">RvY_07992.1</name>
    <name evidence="2" type="ORF">RvY_07992</name>
</gene>